<dbReference type="InterPro" id="IPR001611">
    <property type="entry name" value="Leu-rich_rpt"/>
</dbReference>
<dbReference type="Gene3D" id="3.80.10.10">
    <property type="entry name" value="Ribonuclease Inhibitor"/>
    <property type="match status" value="2"/>
</dbReference>
<sequence length="591" mass="66211">MMSAASWKFDDGQSCATKCFPARTLLSRNREGVGHWLVAFREAQEQEYKTSRIKAAYKNSRVTDAAGTTLDGALLLRLHCVDGPSELCSVDVSEQNLTSVKLEDLRTFDNVAYVDASINALSLGSFCCFMSLREINLSVNGIRNMAFDATSFPRLEVLNLSYNYLSVDDIVSVGRLTRLKVLHLSGNQLHQLPPDLGSSSRDNSPIPTQENKQFAALEVLILDDNKLTSGVFSSLANLKRLKYLNLQGNHISEVPYLQLTDRSAPSSVDEQTKETAHTEPRPITTESITRTPEEDNCEEHLVFGATLPLPELQFLNLAENKIAEEGALMAAALFPKLREIDIHSNPLTVNRSGDPPLLSHYLQKRLGISIQRKKPDAVKLPLKTPSHPQWKVEDNVAHASLKPRMEVQAAERKGSKEQTERFFVTQVADVAECDEERTAVNSERFSSCKMMSDVKLNPDAMEAVGIQTAVRMLEHTLKNLNVYRDSRPNLDSIQTPYREKERRIKDLPPLKPRKQPAERSHDAMREIRRSTAKREVALSSVIRCPRANEQEYNQAVALLRDMRAKYKALRRKTMEQAVGVEPGGAEARPGP</sequence>
<dbReference type="Proteomes" id="UP000515150">
    <property type="component" value="Chromosome 14"/>
</dbReference>
<keyword evidence="3" id="KW-0433">Leucine-rich repeat</keyword>
<keyword evidence="6" id="KW-1185">Reference proteome</keyword>
<evidence type="ECO:0000256" key="2">
    <source>
        <dbReference type="ARBA" id="ARBA00022490"/>
    </source>
</evidence>
<name>A0A6P7PNN9_BETSP</name>
<dbReference type="GO" id="GO:0005737">
    <property type="term" value="C:cytoplasm"/>
    <property type="evidence" value="ECO:0007669"/>
    <property type="project" value="UniProtKB-SubCell"/>
</dbReference>
<accession>A0A6P7PNN9</accession>
<dbReference type="GeneID" id="114869652"/>
<keyword evidence="4" id="KW-0677">Repeat</keyword>
<feature type="compositionally biased region" description="Basic and acidic residues" evidence="5">
    <location>
        <begin position="497"/>
        <end position="508"/>
    </location>
</feature>
<evidence type="ECO:0000256" key="1">
    <source>
        <dbReference type="ARBA" id="ARBA00004496"/>
    </source>
</evidence>
<comment type="subcellular location">
    <subcellularLocation>
        <location evidence="1">Cytoplasm</location>
    </subcellularLocation>
</comment>
<keyword evidence="2" id="KW-0963">Cytoplasm</keyword>
<feature type="region of interest" description="Disordered" evidence="5">
    <location>
        <begin position="262"/>
        <end position="292"/>
    </location>
</feature>
<dbReference type="PANTHER" id="PTHR22710">
    <property type="entry name" value="X-RAY RADIATION RESISTANCE ASSOCIATED PROTEIN 1 XRRA1"/>
    <property type="match status" value="1"/>
</dbReference>
<gene>
    <name evidence="7" type="primary">xrra1</name>
</gene>
<evidence type="ECO:0000256" key="3">
    <source>
        <dbReference type="ARBA" id="ARBA00022614"/>
    </source>
</evidence>
<dbReference type="InterPro" id="IPR032675">
    <property type="entry name" value="LRR_dom_sf"/>
</dbReference>
<dbReference type="KEGG" id="bspl:114869652"/>
<evidence type="ECO:0000256" key="5">
    <source>
        <dbReference type="SAM" id="MobiDB-lite"/>
    </source>
</evidence>
<dbReference type="AlphaFoldDB" id="A0A6P7PNN9"/>
<dbReference type="PROSITE" id="PS51450">
    <property type="entry name" value="LRR"/>
    <property type="match status" value="2"/>
</dbReference>
<reference evidence="7" key="1">
    <citation type="submission" date="2025-08" db="UniProtKB">
        <authorList>
            <consortium name="RefSeq"/>
        </authorList>
    </citation>
    <scope>IDENTIFICATION</scope>
</reference>
<evidence type="ECO:0000256" key="4">
    <source>
        <dbReference type="ARBA" id="ARBA00022737"/>
    </source>
</evidence>
<dbReference type="SMART" id="SM00369">
    <property type="entry name" value="LRR_TYP"/>
    <property type="match status" value="4"/>
</dbReference>
<evidence type="ECO:0000313" key="6">
    <source>
        <dbReference type="Proteomes" id="UP000515150"/>
    </source>
</evidence>
<dbReference type="SUPFAM" id="SSF52058">
    <property type="entry name" value="L domain-like"/>
    <property type="match status" value="1"/>
</dbReference>
<dbReference type="PANTHER" id="PTHR22710:SF2">
    <property type="entry name" value="X-RAY RADIATION RESISTANCE-ASSOCIATED PROTEIN 1"/>
    <property type="match status" value="1"/>
</dbReference>
<dbReference type="InParanoid" id="A0A6P7PNN9"/>
<protein>
    <submittedName>
        <fullName evidence="7">X-ray radiation resistance-associated protein 1 isoform X1</fullName>
    </submittedName>
</protein>
<dbReference type="Pfam" id="PF00560">
    <property type="entry name" value="LRR_1"/>
    <property type="match status" value="1"/>
</dbReference>
<proteinExistence type="predicted"/>
<feature type="region of interest" description="Disordered" evidence="5">
    <location>
        <begin position="487"/>
        <end position="523"/>
    </location>
</feature>
<dbReference type="RefSeq" id="XP_029029885.1">
    <property type="nucleotide sequence ID" value="XM_029174052.3"/>
</dbReference>
<dbReference type="GO" id="GO:0005634">
    <property type="term" value="C:nucleus"/>
    <property type="evidence" value="ECO:0007669"/>
    <property type="project" value="TreeGrafter"/>
</dbReference>
<evidence type="ECO:0000313" key="7">
    <source>
        <dbReference type="RefSeq" id="XP_029029885.1"/>
    </source>
</evidence>
<dbReference type="InterPro" id="IPR003591">
    <property type="entry name" value="Leu-rich_rpt_typical-subtyp"/>
</dbReference>
<feature type="compositionally biased region" description="Basic and acidic residues" evidence="5">
    <location>
        <begin position="270"/>
        <end position="280"/>
    </location>
</feature>
<dbReference type="OrthoDB" id="1687175at2759"/>
<dbReference type="CTD" id="143570"/>
<organism evidence="6 7">
    <name type="scientific">Betta splendens</name>
    <name type="common">Siamese fighting fish</name>
    <dbReference type="NCBI Taxonomy" id="158456"/>
    <lineage>
        <taxon>Eukaryota</taxon>
        <taxon>Metazoa</taxon>
        <taxon>Chordata</taxon>
        <taxon>Craniata</taxon>
        <taxon>Vertebrata</taxon>
        <taxon>Euteleostomi</taxon>
        <taxon>Actinopterygii</taxon>
        <taxon>Neopterygii</taxon>
        <taxon>Teleostei</taxon>
        <taxon>Neoteleostei</taxon>
        <taxon>Acanthomorphata</taxon>
        <taxon>Anabantaria</taxon>
        <taxon>Anabantiformes</taxon>
        <taxon>Anabantoidei</taxon>
        <taxon>Osphronemidae</taxon>
        <taxon>Betta</taxon>
    </lineage>
</organism>